<evidence type="ECO:0000256" key="1">
    <source>
        <dbReference type="SAM" id="SignalP"/>
    </source>
</evidence>
<dbReference type="PANTHER" id="PTHR24094:SF15">
    <property type="entry name" value="AMP-DEPENDENT SYNTHETASE_LIGASE DOMAIN-CONTAINING PROTEIN-RELATED"/>
    <property type="match status" value="1"/>
</dbReference>
<dbReference type="OrthoDB" id="5289477at2"/>
<dbReference type="Pfam" id="PF07510">
    <property type="entry name" value="GmrSD_C"/>
    <property type="match status" value="1"/>
</dbReference>
<dbReference type="RefSeq" id="WP_063242771.1">
    <property type="nucleotide sequence ID" value="NZ_LUKF01000002.1"/>
</dbReference>
<evidence type="ECO:0000313" key="4">
    <source>
        <dbReference type="Proteomes" id="UP000075391"/>
    </source>
</evidence>
<feature type="chain" id="PRO_5007573765" description="GmrSD restriction endonucleases C-terminal domain-containing protein" evidence="1">
    <location>
        <begin position="19"/>
        <end position="268"/>
    </location>
</feature>
<sequence length="268" mass="30791">MKTLFLIMLLLAGGTAHAQYYLVQESVKSPPKKALLNPLHIAEEFLEDTTELNALTNSVLSLLNFSYSKDKYADYKERYNRAKHFGAWLRDHRDGTCYNTRAKVLIRDSSVEVSFASNGCTVTDGHWADPYSNRDYRRAADIQIDHFVPLKNAYISGAYKWNWQRRCLYANYMGNEFHLLPVYGPENSSKSDKTPEGYMPPNRSYQCQYLAQWLKVKLIWSLGLSVSEKEAVEELAQTHHCTTAELSYSEADLAAQRRYIANNMTLCQ</sequence>
<organism evidence="3 4">
    <name type="scientific">Bdellovibrio bacteriovorus</name>
    <dbReference type="NCBI Taxonomy" id="959"/>
    <lineage>
        <taxon>Bacteria</taxon>
        <taxon>Pseudomonadati</taxon>
        <taxon>Bdellovibrionota</taxon>
        <taxon>Bdellovibrionia</taxon>
        <taxon>Bdellovibrionales</taxon>
        <taxon>Pseudobdellovibrionaceae</taxon>
        <taxon>Bdellovibrio</taxon>
    </lineage>
</organism>
<feature type="signal peptide" evidence="1">
    <location>
        <begin position="1"/>
        <end position="18"/>
    </location>
</feature>
<name>A0A150WV20_BDEBC</name>
<protein>
    <recommendedName>
        <fullName evidence="2">GmrSD restriction endonucleases C-terminal domain-containing protein</fullName>
    </recommendedName>
</protein>
<gene>
    <name evidence="3" type="ORF">AZI85_14200</name>
</gene>
<dbReference type="EMBL" id="LUKF01000002">
    <property type="protein sequence ID" value="KYG70291.1"/>
    <property type="molecule type" value="Genomic_DNA"/>
</dbReference>
<proteinExistence type="predicted"/>
<evidence type="ECO:0000313" key="3">
    <source>
        <dbReference type="EMBL" id="KYG70291.1"/>
    </source>
</evidence>
<dbReference type="Proteomes" id="UP000075391">
    <property type="component" value="Unassembled WGS sequence"/>
</dbReference>
<evidence type="ECO:0000259" key="2">
    <source>
        <dbReference type="Pfam" id="PF07510"/>
    </source>
</evidence>
<dbReference type="PANTHER" id="PTHR24094">
    <property type="entry name" value="SECRETED PROTEIN"/>
    <property type="match status" value="1"/>
</dbReference>
<dbReference type="AlphaFoldDB" id="A0A150WV20"/>
<accession>A0A150WV20</accession>
<comment type="caution">
    <text evidence="3">The sequence shown here is derived from an EMBL/GenBank/DDBJ whole genome shotgun (WGS) entry which is preliminary data.</text>
</comment>
<dbReference type="InterPro" id="IPR011089">
    <property type="entry name" value="GmrSD_C"/>
</dbReference>
<keyword evidence="1" id="KW-0732">Signal</keyword>
<reference evidence="3 4" key="1">
    <citation type="submission" date="2016-03" db="EMBL/GenBank/DDBJ databases">
        <authorList>
            <person name="Ploux O."/>
        </authorList>
    </citation>
    <scope>NUCLEOTIDE SEQUENCE [LARGE SCALE GENOMIC DNA]</scope>
    <source>
        <strain evidence="3 4">BER2</strain>
    </source>
</reference>
<feature type="domain" description="GmrSD restriction endonucleases C-terminal" evidence="2">
    <location>
        <begin position="121"/>
        <end position="222"/>
    </location>
</feature>